<feature type="transmembrane region" description="Helical" evidence="6">
    <location>
        <begin position="66"/>
        <end position="88"/>
    </location>
</feature>
<name>A0A452T3Q2_URSMA</name>
<comment type="subcellular location">
    <subcellularLocation>
        <location evidence="1">Membrane</location>
        <topology evidence="1">Multi-pass membrane protein</topology>
    </subcellularLocation>
</comment>
<keyword evidence="5 6" id="KW-0472">Membrane</keyword>
<evidence type="ECO:0000313" key="7">
    <source>
        <dbReference type="Ensembl" id="ENSUMAP00000002552"/>
    </source>
</evidence>
<organism evidence="7">
    <name type="scientific">Ursus maritimus</name>
    <name type="common">Polar bear</name>
    <name type="synonym">Thalarctos maritimus</name>
    <dbReference type="NCBI Taxonomy" id="29073"/>
    <lineage>
        <taxon>Eukaryota</taxon>
        <taxon>Metazoa</taxon>
        <taxon>Chordata</taxon>
        <taxon>Craniata</taxon>
        <taxon>Vertebrata</taxon>
        <taxon>Euteleostomi</taxon>
        <taxon>Mammalia</taxon>
        <taxon>Eutheria</taxon>
        <taxon>Laurasiatheria</taxon>
        <taxon>Carnivora</taxon>
        <taxon>Caniformia</taxon>
        <taxon>Ursidae</taxon>
        <taxon>Ursus</taxon>
    </lineage>
</organism>
<dbReference type="GeneTree" id="ENSGT00940000160022"/>
<evidence type="ECO:0000256" key="5">
    <source>
        <dbReference type="ARBA" id="ARBA00023136"/>
    </source>
</evidence>
<dbReference type="Pfam" id="PF05653">
    <property type="entry name" value="Mg_trans_NIPA"/>
    <property type="match status" value="1"/>
</dbReference>
<keyword evidence="3 6" id="KW-0812">Transmembrane</keyword>
<proteinExistence type="inferred from homology"/>
<comment type="similarity">
    <text evidence="2">Belongs to the NIPA family.</text>
</comment>
<dbReference type="AlphaFoldDB" id="A0A452T3Q2"/>
<protein>
    <submittedName>
        <fullName evidence="7">Uncharacterized protein</fullName>
    </submittedName>
</protein>
<evidence type="ECO:0000256" key="6">
    <source>
        <dbReference type="SAM" id="Phobius"/>
    </source>
</evidence>
<accession>A0A452T3Q2</accession>
<reference evidence="7" key="1">
    <citation type="submission" date="2019-03" db="UniProtKB">
        <authorList>
            <consortium name="Ensembl"/>
        </authorList>
    </citation>
    <scope>IDENTIFICATION</scope>
</reference>
<sequence>MGGQVRLPPGEPCQEGYVLSLLCPNSSQAWCEITNVSQPLASSVLYRDLNSSRSNLSTSAKVENKYSLYVGLLLAIGSSIFIGSSFILKKKGLLQLAKKGVTRAGKKRMQLANSGFCSNCRNDPVVRP</sequence>
<evidence type="ECO:0000256" key="2">
    <source>
        <dbReference type="ARBA" id="ARBA00007230"/>
    </source>
</evidence>
<keyword evidence="4 6" id="KW-1133">Transmembrane helix</keyword>
<evidence type="ECO:0000256" key="1">
    <source>
        <dbReference type="ARBA" id="ARBA00004141"/>
    </source>
</evidence>
<evidence type="ECO:0000256" key="3">
    <source>
        <dbReference type="ARBA" id="ARBA00022692"/>
    </source>
</evidence>
<evidence type="ECO:0000256" key="4">
    <source>
        <dbReference type="ARBA" id="ARBA00022989"/>
    </source>
</evidence>
<dbReference type="GO" id="GO:0016020">
    <property type="term" value="C:membrane"/>
    <property type="evidence" value="ECO:0007669"/>
    <property type="project" value="UniProtKB-SubCell"/>
</dbReference>
<dbReference type="OMA" id="HAWCHIV"/>
<dbReference type="InterPro" id="IPR008521">
    <property type="entry name" value="Mg_trans_NIPA"/>
</dbReference>
<dbReference type="GO" id="GO:0015095">
    <property type="term" value="F:magnesium ion transmembrane transporter activity"/>
    <property type="evidence" value="ECO:0007669"/>
    <property type="project" value="InterPro"/>
</dbReference>
<dbReference type="Ensembl" id="ENSUMAT00000003155.1">
    <property type="protein sequence ID" value="ENSUMAP00000002552.1"/>
    <property type="gene ID" value="ENSUMAG00000002266.1"/>
</dbReference>